<dbReference type="InterPro" id="IPR000531">
    <property type="entry name" value="Beta-barrel_TonB"/>
</dbReference>
<dbReference type="InterPro" id="IPR036942">
    <property type="entry name" value="Beta-barrel_TonB_sf"/>
</dbReference>
<comment type="similarity">
    <text evidence="8 9">Belongs to the TonB-dependent receptor family.</text>
</comment>
<evidence type="ECO:0000256" key="3">
    <source>
        <dbReference type="ARBA" id="ARBA00022452"/>
    </source>
</evidence>
<dbReference type="InterPro" id="IPR013784">
    <property type="entry name" value="Carb-bd-like_fold"/>
</dbReference>
<keyword evidence="14" id="KW-1185">Reference proteome</keyword>
<dbReference type="OrthoDB" id="8727862at2"/>
<dbReference type="PROSITE" id="PS52016">
    <property type="entry name" value="TONB_DEPENDENT_REC_3"/>
    <property type="match status" value="1"/>
</dbReference>
<protein>
    <submittedName>
        <fullName evidence="13">TonB-dependent receptor</fullName>
    </submittedName>
</protein>
<evidence type="ECO:0000256" key="10">
    <source>
        <dbReference type="SAM" id="SignalP"/>
    </source>
</evidence>
<gene>
    <name evidence="13" type="ORF">EBB59_04880</name>
</gene>
<dbReference type="SUPFAM" id="SSF49452">
    <property type="entry name" value="Starch-binding domain-like"/>
    <property type="match status" value="1"/>
</dbReference>
<keyword evidence="6 8" id="KW-0472">Membrane</keyword>
<dbReference type="Gene3D" id="2.40.170.20">
    <property type="entry name" value="TonB-dependent receptor, beta-barrel domain"/>
    <property type="match status" value="1"/>
</dbReference>
<feature type="domain" description="TonB-dependent receptor plug" evidence="12">
    <location>
        <begin position="144"/>
        <end position="246"/>
    </location>
</feature>
<reference evidence="13 14" key="1">
    <citation type="submission" date="2018-10" db="EMBL/GenBank/DDBJ databases">
        <title>Proposal of Lysobacter pythonis sp. nov. isolated from royal pythons (Python regius).</title>
        <authorList>
            <person name="Hans-Juergen B."/>
            <person name="Huptas C."/>
            <person name="Sandra B."/>
            <person name="Igor L."/>
            <person name="Joachim S."/>
            <person name="Siegfried S."/>
            <person name="Mareike W."/>
            <person name="Peter K."/>
        </authorList>
    </citation>
    <scope>NUCLEOTIDE SEQUENCE [LARGE SCALE GENOMIC DNA]</scope>
    <source>
        <strain evidence="13 14">4284/11</strain>
    </source>
</reference>
<organism evidence="13 14">
    <name type="scientific">Solilutibacter pythonis</name>
    <dbReference type="NCBI Taxonomy" id="2483112"/>
    <lineage>
        <taxon>Bacteria</taxon>
        <taxon>Pseudomonadati</taxon>
        <taxon>Pseudomonadota</taxon>
        <taxon>Gammaproteobacteria</taxon>
        <taxon>Lysobacterales</taxon>
        <taxon>Lysobacteraceae</taxon>
        <taxon>Solilutibacter</taxon>
    </lineage>
</organism>
<dbReference type="CDD" id="cd01347">
    <property type="entry name" value="ligand_gated_channel"/>
    <property type="match status" value="1"/>
</dbReference>
<evidence type="ECO:0000256" key="9">
    <source>
        <dbReference type="RuleBase" id="RU003357"/>
    </source>
</evidence>
<dbReference type="EMBL" id="RFLY01000005">
    <property type="protein sequence ID" value="RMH93579.1"/>
    <property type="molecule type" value="Genomic_DNA"/>
</dbReference>
<dbReference type="Pfam" id="PF07715">
    <property type="entry name" value="Plug"/>
    <property type="match status" value="1"/>
</dbReference>
<evidence type="ECO:0000256" key="2">
    <source>
        <dbReference type="ARBA" id="ARBA00022448"/>
    </source>
</evidence>
<feature type="domain" description="TonB-dependent receptor-like beta-barrel" evidence="11">
    <location>
        <begin position="473"/>
        <end position="915"/>
    </location>
</feature>
<dbReference type="NCBIfam" id="TIGR01782">
    <property type="entry name" value="TonB-Xanth-Caul"/>
    <property type="match status" value="1"/>
</dbReference>
<feature type="chain" id="PRO_5018095049" evidence="10">
    <location>
        <begin position="25"/>
        <end position="948"/>
    </location>
</feature>
<sequence length="948" mass="105029">MHLYRSALALAIASTLAFPQLARAGDAQADSLAMAASAGTLFGQVKEAARGVYLDGAIVNIAGRQARTDGNGGFRLHGLPAGTHTLTIDYLGYQPHSSQVTISPSAATRADVTLRSTTDAGSLERVVVRGQRGAQALALNQQRASGHYVNVVSADLLGQFPDNNIAESTQRIPGVSIERDQGEGRYVTVRGAPKEFTTVSIDGVQLANPDQASRGVELDTIPSDVIAALEVTKALTPDMDADAIAGNINIKTQSALDRDGTILRASLGAGKFQLGNGDNQRAAATLGQRFGAEHNIGVLVSASHSRQGRFTDNVETLYFTDAGRILPEEVQIKDYEGTRTRTGVTGRFDFRIDPDNLVYFIASSSRFRDHEFRDNLIITMDRHGAAANETSGTARATFDKELRERTYDKTIKTFNLGGEHWLGDWKAEWQASRSKAEKEASPRMQYVFRSSVRPNMRYDYGNPDFPVWAIQGRADAPATGVALPESWFGFRRLNDRYEFGDERETGLRLDLTRAQTWLGHDGDIKFGLRARLRDKSFDDERYRNDNAADFARLGIGMSDMLCSDLGPSDNFGYFHAGRRFCRDIFRRYAGPLTGSANSKRQIQSSITGDYRASENVHGAYFRLDARWDALSLITGLRYERTRLSGEASHFDTQTGTATPQRVSRGYGHWLPSAHLRYEFDEDSILRASYSTALNRPDFMHTAPYRTFGEREVDAGGIALRDVSEGNPAVKAAYAHNLDVSFEHYLRPLGLLSAALFYKRISDPLFVTTLTLATPATPTEPATRTRITRPENGGNGRIHGLELAWQQTFDKLPSPFDGLGVYANYTWAKSSAELPFGGGKTELPGTSRHNYNLALSYEKYGFNARLAYTYRSKFIQTFDIAQPALNVYWNGRASVDFSTSYRFNKQWQVFAEANNLTDSRQVRFQGARGQVLEMEGFGRSWLAGVKFEY</sequence>
<dbReference type="SUPFAM" id="SSF56935">
    <property type="entry name" value="Porins"/>
    <property type="match status" value="1"/>
</dbReference>
<keyword evidence="3 8" id="KW-1134">Transmembrane beta strand</keyword>
<evidence type="ECO:0000256" key="7">
    <source>
        <dbReference type="ARBA" id="ARBA00023237"/>
    </source>
</evidence>
<evidence type="ECO:0000259" key="11">
    <source>
        <dbReference type="Pfam" id="PF00593"/>
    </source>
</evidence>
<dbReference type="Proteomes" id="UP000275012">
    <property type="component" value="Unassembled WGS sequence"/>
</dbReference>
<accession>A0A3M2I1T6</accession>
<keyword evidence="13" id="KW-0675">Receptor</keyword>
<keyword evidence="4 8" id="KW-0812">Transmembrane</keyword>
<keyword evidence="7 8" id="KW-0998">Cell outer membrane</keyword>
<dbReference type="Pfam" id="PF00593">
    <property type="entry name" value="TonB_dep_Rec_b-barrel"/>
    <property type="match status" value="1"/>
</dbReference>
<dbReference type="InterPro" id="IPR012910">
    <property type="entry name" value="Plug_dom"/>
</dbReference>
<dbReference type="InterPro" id="IPR039426">
    <property type="entry name" value="TonB-dep_rcpt-like"/>
</dbReference>
<evidence type="ECO:0000256" key="5">
    <source>
        <dbReference type="ARBA" id="ARBA00023077"/>
    </source>
</evidence>
<dbReference type="Gene3D" id="2.170.130.10">
    <property type="entry name" value="TonB-dependent receptor, plug domain"/>
    <property type="match status" value="1"/>
</dbReference>
<dbReference type="InterPro" id="IPR010104">
    <property type="entry name" value="TonB_rcpt_bac"/>
</dbReference>
<dbReference type="GO" id="GO:0009279">
    <property type="term" value="C:cell outer membrane"/>
    <property type="evidence" value="ECO:0007669"/>
    <property type="project" value="UniProtKB-SubCell"/>
</dbReference>
<feature type="signal peptide" evidence="10">
    <location>
        <begin position="1"/>
        <end position="24"/>
    </location>
</feature>
<proteinExistence type="inferred from homology"/>
<comment type="caution">
    <text evidence="13">The sequence shown here is derived from an EMBL/GenBank/DDBJ whole genome shotgun (WGS) entry which is preliminary data.</text>
</comment>
<dbReference type="InterPro" id="IPR037066">
    <property type="entry name" value="Plug_dom_sf"/>
</dbReference>
<keyword evidence="10" id="KW-0732">Signal</keyword>
<dbReference type="PANTHER" id="PTHR40980:SF4">
    <property type="entry name" value="TONB-DEPENDENT RECEPTOR-LIKE BETA-BARREL DOMAIN-CONTAINING PROTEIN"/>
    <property type="match status" value="1"/>
</dbReference>
<name>A0A3M2I1T6_9GAMM</name>
<evidence type="ECO:0000259" key="12">
    <source>
        <dbReference type="Pfam" id="PF07715"/>
    </source>
</evidence>
<evidence type="ECO:0000313" key="13">
    <source>
        <dbReference type="EMBL" id="RMH93579.1"/>
    </source>
</evidence>
<keyword evidence="5 9" id="KW-0798">TonB box</keyword>
<evidence type="ECO:0000256" key="4">
    <source>
        <dbReference type="ARBA" id="ARBA00022692"/>
    </source>
</evidence>
<dbReference type="GO" id="GO:0030246">
    <property type="term" value="F:carbohydrate binding"/>
    <property type="evidence" value="ECO:0007669"/>
    <property type="project" value="InterPro"/>
</dbReference>
<dbReference type="RefSeq" id="WP_122101027.1">
    <property type="nucleotide sequence ID" value="NZ_RFLY01000005.1"/>
</dbReference>
<dbReference type="Pfam" id="PF13620">
    <property type="entry name" value="CarboxypepD_reg"/>
    <property type="match status" value="1"/>
</dbReference>
<dbReference type="Gene3D" id="2.60.40.1120">
    <property type="entry name" value="Carboxypeptidase-like, regulatory domain"/>
    <property type="match status" value="1"/>
</dbReference>
<evidence type="ECO:0000256" key="6">
    <source>
        <dbReference type="ARBA" id="ARBA00023136"/>
    </source>
</evidence>
<evidence type="ECO:0000256" key="8">
    <source>
        <dbReference type="PROSITE-ProRule" id="PRU01360"/>
    </source>
</evidence>
<dbReference type="PANTHER" id="PTHR40980">
    <property type="entry name" value="PLUG DOMAIN-CONTAINING PROTEIN"/>
    <property type="match status" value="1"/>
</dbReference>
<evidence type="ECO:0000256" key="1">
    <source>
        <dbReference type="ARBA" id="ARBA00004571"/>
    </source>
</evidence>
<keyword evidence="2 8" id="KW-0813">Transport</keyword>
<dbReference type="AlphaFoldDB" id="A0A3M2I1T6"/>
<comment type="subcellular location">
    <subcellularLocation>
        <location evidence="1 8">Cell outer membrane</location>
        <topology evidence="1 8">Multi-pass membrane protein</topology>
    </subcellularLocation>
</comment>
<evidence type="ECO:0000313" key="14">
    <source>
        <dbReference type="Proteomes" id="UP000275012"/>
    </source>
</evidence>